<feature type="region of interest" description="Disordered" evidence="8">
    <location>
        <begin position="1"/>
        <end position="28"/>
    </location>
</feature>
<dbReference type="GO" id="GO:0000981">
    <property type="term" value="F:DNA-binding transcription factor activity, RNA polymerase II-specific"/>
    <property type="evidence" value="ECO:0007669"/>
    <property type="project" value="TreeGrafter"/>
</dbReference>
<feature type="compositionally biased region" description="Basic and acidic residues" evidence="8">
    <location>
        <begin position="306"/>
        <end position="335"/>
    </location>
</feature>
<keyword evidence="6" id="KW-0804">Transcription</keyword>
<dbReference type="GO" id="GO:0005634">
    <property type="term" value="C:nucleus"/>
    <property type="evidence" value="ECO:0007669"/>
    <property type="project" value="UniProtKB-SubCell"/>
</dbReference>
<keyword evidence="4" id="KW-0524">Neurogenesis</keyword>
<dbReference type="GO" id="GO:0061564">
    <property type="term" value="P:axon development"/>
    <property type="evidence" value="ECO:0007669"/>
    <property type="project" value="TreeGrafter"/>
</dbReference>
<dbReference type="FunFam" id="4.10.280.10:FF:000025">
    <property type="entry name" value="protein atonal homolog 7"/>
    <property type="match status" value="1"/>
</dbReference>
<dbReference type="SUPFAM" id="SSF47459">
    <property type="entry name" value="HLH, helix-loop-helix DNA-binding domain"/>
    <property type="match status" value="1"/>
</dbReference>
<keyword evidence="11" id="KW-1185">Reference proteome</keyword>
<dbReference type="GO" id="GO:0007423">
    <property type="term" value="P:sensory organ development"/>
    <property type="evidence" value="ECO:0007669"/>
    <property type="project" value="TreeGrafter"/>
</dbReference>
<evidence type="ECO:0000256" key="8">
    <source>
        <dbReference type="SAM" id="MobiDB-lite"/>
    </source>
</evidence>
<feature type="region of interest" description="Disordered" evidence="8">
    <location>
        <begin position="50"/>
        <end position="134"/>
    </location>
</feature>
<dbReference type="CDD" id="cd19713">
    <property type="entry name" value="bHLH_TS_ATOH1"/>
    <property type="match status" value="1"/>
</dbReference>
<evidence type="ECO:0000256" key="2">
    <source>
        <dbReference type="ARBA" id="ARBA00022473"/>
    </source>
</evidence>
<gene>
    <name evidence="10" type="ORF">PODLI_1B006315</name>
</gene>
<evidence type="ECO:0000313" key="11">
    <source>
        <dbReference type="Proteomes" id="UP001178461"/>
    </source>
</evidence>
<evidence type="ECO:0000256" key="6">
    <source>
        <dbReference type="ARBA" id="ARBA00023163"/>
    </source>
</evidence>
<feature type="region of interest" description="Disordered" evidence="8">
    <location>
        <begin position="217"/>
        <end position="335"/>
    </location>
</feature>
<keyword evidence="3" id="KW-0221">Differentiation</keyword>
<evidence type="ECO:0000256" key="3">
    <source>
        <dbReference type="ARBA" id="ARBA00022782"/>
    </source>
</evidence>
<dbReference type="PANTHER" id="PTHR19290">
    <property type="entry name" value="BASIC HELIX-LOOP-HELIX PROTEIN NEUROGENIN-RELATED"/>
    <property type="match status" value="1"/>
</dbReference>
<dbReference type="InterPro" id="IPR036638">
    <property type="entry name" value="HLH_DNA-bd_sf"/>
</dbReference>
<accession>A0AA35PDV6</accession>
<dbReference type="SMART" id="SM00353">
    <property type="entry name" value="HLH"/>
    <property type="match status" value="1"/>
</dbReference>
<keyword evidence="2" id="KW-0217">Developmental protein</keyword>
<dbReference type="PROSITE" id="PS50888">
    <property type="entry name" value="BHLH"/>
    <property type="match status" value="1"/>
</dbReference>
<dbReference type="AlphaFoldDB" id="A0AA35PDV6"/>
<protein>
    <submittedName>
        <fullName evidence="10">Protein atonal homolog 1</fullName>
    </submittedName>
</protein>
<organism evidence="10 11">
    <name type="scientific">Podarcis lilfordi</name>
    <name type="common">Lilford's wall lizard</name>
    <dbReference type="NCBI Taxonomy" id="74358"/>
    <lineage>
        <taxon>Eukaryota</taxon>
        <taxon>Metazoa</taxon>
        <taxon>Chordata</taxon>
        <taxon>Craniata</taxon>
        <taxon>Vertebrata</taxon>
        <taxon>Euteleostomi</taxon>
        <taxon>Lepidosauria</taxon>
        <taxon>Squamata</taxon>
        <taxon>Bifurcata</taxon>
        <taxon>Unidentata</taxon>
        <taxon>Episquamata</taxon>
        <taxon>Laterata</taxon>
        <taxon>Lacertibaenia</taxon>
        <taxon>Lacertidae</taxon>
        <taxon>Podarcis</taxon>
    </lineage>
</organism>
<dbReference type="Pfam" id="PF00010">
    <property type="entry name" value="HLH"/>
    <property type="match status" value="1"/>
</dbReference>
<feature type="compositionally biased region" description="Basic residues" evidence="8">
    <location>
        <begin position="111"/>
        <end position="120"/>
    </location>
</feature>
<proteinExistence type="predicted"/>
<dbReference type="PANTHER" id="PTHR19290:SF82">
    <property type="entry name" value="TRANSCRIPTION FACTOR ATOH1"/>
    <property type="match status" value="1"/>
</dbReference>
<evidence type="ECO:0000256" key="7">
    <source>
        <dbReference type="ARBA" id="ARBA00023242"/>
    </source>
</evidence>
<keyword evidence="5" id="KW-0805">Transcription regulation</keyword>
<evidence type="ECO:0000259" key="9">
    <source>
        <dbReference type="PROSITE" id="PS50888"/>
    </source>
</evidence>
<comment type="subcellular location">
    <subcellularLocation>
        <location evidence="1">Nucleus</location>
    </subcellularLocation>
</comment>
<name>A0AA35PDV6_9SAUR</name>
<feature type="compositionally biased region" description="Acidic residues" evidence="8">
    <location>
        <begin position="64"/>
        <end position="83"/>
    </location>
</feature>
<reference evidence="10" key="1">
    <citation type="submission" date="2022-12" db="EMBL/GenBank/DDBJ databases">
        <authorList>
            <person name="Alioto T."/>
            <person name="Alioto T."/>
            <person name="Gomez Garrido J."/>
        </authorList>
    </citation>
    <scope>NUCLEOTIDE SEQUENCE</scope>
</reference>
<evidence type="ECO:0000256" key="4">
    <source>
        <dbReference type="ARBA" id="ARBA00022902"/>
    </source>
</evidence>
<dbReference type="GO" id="GO:0045944">
    <property type="term" value="P:positive regulation of transcription by RNA polymerase II"/>
    <property type="evidence" value="ECO:0007669"/>
    <property type="project" value="TreeGrafter"/>
</dbReference>
<dbReference type="GO" id="GO:0070888">
    <property type="term" value="F:E-box binding"/>
    <property type="evidence" value="ECO:0007669"/>
    <property type="project" value="TreeGrafter"/>
</dbReference>
<dbReference type="InterPro" id="IPR032661">
    <property type="entry name" value="ATOH1_bHLH"/>
</dbReference>
<dbReference type="GO" id="GO:0046983">
    <property type="term" value="F:protein dimerization activity"/>
    <property type="evidence" value="ECO:0007669"/>
    <property type="project" value="InterPro"/>
</dbReference>
<evidence type="ECO:0000256" key="5">
    <source>
        <dbReference type="ARBA" id="ARBA00023015"/>
    </source>
</evidence>
<dbReference type="InterPro" id="IPR011598">
    <property type="entry name" value="bHLH_dom"/>
</dbReference>
<dbReference type="Proteomes" id="UP001178461">
    <property type="component" value="Chromosome 9"/>
</dbReference>
<evidence type="ECO:0000256" key="1">
    <source>
        <dbReference type="ARBA" id="ARBA00004123"/>
    </source>
</evidence>
<keyword evidence="7" id="KW-0539">Nucleus</keyword>
<dbReference type="EMBL" id="OX395134">
    <property type="protein sequence ID" value="CAI5784659.1"/>
    <property type="molecule type" value="Genomic_DNA"/>
</dbReference>
<feature type="compositionally biased region" description="Gly residues" evidence="8">
    <location>
        <begin position="263"/>
        <end position="272"/>
    </location>
</feature>
<feature type="compositionally biased region" description="Polar residues" evidence="8">
    <location>
        <begin position="241"/>
        <end position="250"/>
    </location>
</feature>
<evidence type="ECO:0000313" key="10">
    <source>
        <dbReference type="EMBL" id="CAI5784659.1"/>
    </source>
</evidence>
<dbReference type="InterPro" id="IPR050359">
    <property type="entry name" value="bHLH_transcription_factors"/>
</dbReference>
<dbReference type="Gene3D" id="4.10.280.10">
    <property type="entry name" value="Helix-loop-helix DNA-binding domain"/>
    <property type="match status" value="1"/>
</dbReference>
<sequence length="335" mass="35882">MAAPSEWGEGGRDLGSQQQPLEDSLLLGQEATAASRGFSSAWLGICCPGRVTSSPRYLLSGAAEGDDEEEDEEDDDEDDEELLEAGATEHLGGGSRSRSGRSGKLCALQEHHRRHHHHHQAGGTPSDAQATRPRAPCPVGSGGLLRQGPQVSGVQKQRRLAANARERRRMHGLNHAFDQLRNVIPSFNNDKKLSKYETLQMAQIYISALAELLHSPPPADGAPASQTYERAPCTPPVGGALQQQPRSQASGHCRTRFPQEQPAGGGAGGGGFSVQLDPLHFPSFTELGQKAPSPAQLLPPSGQSQQERRKPSPPAHRSDGEFSPRSHYSDSDEAS</sequence>
<feature type="domain" description="BHLH" evidence="9">
    <location>
        <begin position="157"/>
        <end position="209"/>
    </location>
</feature>